<dbReference type="AlphaFoldDB" id="A0A840Z2K5"/>
<organism evidence="1 2">
    <name type="scientific">Stakelama sediminis</name>
    <dbReference type="NCBI Taxonomy" id="463200"/>
    <lineage>
        <taxon>Bacteria</taxon>
        <taxon>Pseudomonadati</taxon>
        <taxon>Pseudomonadota</taxon>
        <taxon>Alphaproteobacteria</taxon>
        <taxon>Sphingomonadales</taxon>
        <taxon>Sphingomonadaceae</taxon>
        <taxon>Stakelama</taxon>
    </lineage>
</organism>
<dbReference type="Proteomes" id="UP000554342">
    <property type="component" value="Unassembled WGS sequence"/>
</dbReference>
<gene>
    <name evidence="1" type="ORF">FHR23_002929</name>
</gene>
<comment type="caution">
    <text evidence="1">The sequence shown here is derived from an EMBL/GenBank/DDBJ whole genome shotgun (WGS) entry which is preliminary data.</text>
</comment>
<evidence type="ECO:0000313" key="2">
    <source>
        <dbReference type="Proteomes" id="UP000554342"/>
    </source>
</evidence>
<protein>
    <recommendedName>
        <fullName evidence="3">Outer membrane beta-barrel protein</fullName>
    </recommendedName>
</protein>
<dbReference type="SUPFAM" id="SSF56935">
    <property type="entry name" value="Porins"/>
    <property type="match status" value="1"/>
</dbReference>
<name>A0A840Z2K5_9SPHN</name>
<proteinExistence type="predicted"/>
<accession>A0A840Z2K5</accession>
<dbReference type="Pfam" id="PF10082">
    <property type="entry name" value="BBP2_2"/>
    <property type="match status" value="1"/>
</dbReference>
<reference evidence="1 2" key="1">
    <citation type="submission" date="2020-08" db="EMBL/GenBank/DDBJ databases">
        <title>Genomic Encyclopedia of Type Strains, Phase IV (KMG-IV): sequencing the most valuable type-strain genomes for metagenomic binning, comparative biology and taxonomic classification.</title>
        <authorList>
            <person name="Goeker M."/>
        </authorList>
    </citation>
    <scope>NUCLEOTIDE SEQUENCE [LARGE SCALE GENOMIC DNA]</scope>
    <source>
        <strain evidence="1 2">DSM 27203</strain>
    </source>
</reference>
<evidence type="ECO:0000313" key="1">
    <source>
        <dbReference type="EMBL" id="MBB5719970.1"/>
    </source>
</evidence>
<keyword evidence="2" id="KW-1185">Reference proteome</keyword>
<dbReference type="InterPro" id="IPR018759">
    <property type="entry name" value="BBP2_2"/>
</dbReference>
<evidence type="ECO:0008006" key="3">
    <source>
        <dbReference type="Google" id="ProtNLM"/>
    </source>
</evidence>
<dbReference type="EMBL" id="JACIJI010000007">
    <property type="protein sequence ID" value="MBB5719970.1"/>
    <property type="molecule type" value="Genomic_DNA"/>
</dbReference>
<sequence length="395" mass="43520">MTDAAPAQILEPSPAQREVLRDVQERDIRFGSFVLKPSITAGSRFDSNVYNRSSPRRSDVSVEIRPRVALETDLGRHSAQIVADATIERFATLTTENTEQFAVRGDTRLDFADQFTARTSIGYARRVEARGTFGDDLLTSEPVAYNELAASASASKKFNRLAATVGGSVVRGRYLDAVINGVRVDQSYRDFKKLSLQARADIALSARSALFVRGTYGDLSYRYRTSTSRDSNSYSVIAGASFWATELFELEAALGYIRQDFDNPALKDFSGLDYYVKGSWYPRRRIAFTASASRSIDRSPLPDTSSVLHSEIRVTGSYAATSKLLVGGEVAYIDNDYAGIDRNEHRISIAASARYLLTDRLSAFASAGYRHQTFSGSFGRKYEGASALIGLRLAL</sequence>